<protein>
    <submittedName>
        <fullName evidence="2">Uncharacterized protein</fullName>
    </submittedName>
</protein>
<dbReference type="HOGENOM" id="CLU_111546_2_0_14"/>
<reference evidence="2 3" key="1">
    <citation type="journal article" date="2011" name="J. Bacteriol.">
        <title>Complete genome sequence of Mycoplasma haemofelis, a hemotropic mycoplasma.</title>
        <authorList>
            <person name="Barker E.N."/>
            <person name="Helps C.R."/>
            <person name="Peters I.R."/>
            <person name="Darby A.C."/>
            <person name="Radford A.D."/>
            <person name="Tasker S."/>
        </authorList>
    </citation>
    <scope>NUCLEOTIDE SEQUENCE [LARGE SCALE GENOMIC DNA]</scope>
    <source>
        <strain evidence="2 3">Langford 1</strain>
    </source>
</reference>
<organism evidence="2 3">
    <name type="scientific">Mycoplasma haemofelis (strain Langford 1)</name>
    <name type="common">Haemobartonella felis</name>
    <dbReference type="NCBI Taxonomy" id="941640"/>
    <lineage>
        <taxon>Bacteria</taxon>
        <taxon>Bacillati</taxon>
        <taxon>Mycoplasmatota</taxon>
        <taxon>Mollicutes</taxon>
        <taxon>Mycoplasmataceae</taxon>
        <taxon>Mycoplasma</taxon>
    </lineage>
</organism>
<accession>E8ZIV2</accession>
<dbReference type="KEGG" id="mha:HF1_10650"/>
<sequence length="170" mass="19021">MAFGLGKLAAVSGVTAAGGGIGVSMGNIVFSESKDTSIKAKKEESPTPTQSTVETQPKVCVIYEGNDPGRNQNTRRFSELLERFEGKEQFFEKYKEGAQRPTSQDFKEEIRKACEGTDGKKNVKGNVYVWWGTSENKWFYASDMHDETDDWVNDSQVQKKFQTETTPKQA</sequence>
<feature type="compositionally biased region" description="Polar residues" evidence="1">
    <location>
        <begin position="46"/>
        <end position="55"/>
    </location>
</feature>
<evidence type="ECO:0000313" key="2">
    <source>
        <dbReference type="EMBL" id="CBY93073.1"/>
    </source>
</evidence>
<dbReference type="EMBL" id="FR773153">
    <property type="protein sequence ID" value="CBY93073.1"/>
    <property type="molecule type" value="Genomic_DNA"/>
</dbReference>
<feature type="compositionally biased region" description="Basic and acidic residues" evidence="1">
    <location>
        <begin position="36"/>
        <end position="45"/>
    </location>
</feature>
<keyword evidence="3" id="KW-1185">Reference proteome</keyword>
<name>E8ZIV2_MYCHL</name>
<evidence type="ECO:0000256" key="1">
    <source>
        <dbReference type="SAM" id="MobiDB-lite"/>
    </source>
</evidence>
<gene>
    <name evidence="2" type="ORF">HF1_10650</name>
</gene>
<evidence type="ECO:0000313" key="3">
    <source>
        <dbReference type="Proteomes" id="UP000008637"/>
    </source>
</evidence>
<dbReference type="Proteomes" id="UP000008637">
    <property type="component" value="Chromosome"/>
</dbReference>
<feature type="region of interest" description="Disordered" evidence="1">
    <location>
        <begin position="36"/>
        <end position="55"/>
    </location>
</feature>
<dbReference type="AlphaFoldDB" id="E8ZIV2"/>
<proteinExistence type="predicted"/>